<dbReference type="Gene3D" id="3.90.79.10">
    <property type="entry name" value="Nucleoside Triphosphate Pyrophosphohydrolase"/>
    <property type="match status" value="1"/>
</dbReference>
<feature type="compositionally biased region" description="Basic and acidic residues" evidence="3">
    <location>
        <begin position="387"/>
        <end position="398"/>
    </location>
</feature>
<proteinExistence type="predicted"/>
<dbReference type="GO" id="GO:0046872">
    <property type="term" value="F:metal ion binding"/>
    <property type="evidence" value="ECO:0007669"/>
    <property type="project" value="UniProtKB-KW"/>
</dbReference>
<dbReference type="InterPro" id="IPR000086">
    <property type="entry name" value="NUDIX_hydrolase_dom"/>
</dbReference>
<feature type="domain" description="Nudix hydrolase" evidence="4">
    <location>
        <begin position="291"/>
        <end position="416"/>
    </location>
</feature>
<dbReference type="AlphaFoldDB" id="A0ABD3PHM1"/>
<evidence type="ECO:0000313" key="6">
    <source>
        <dbReference type="Proteomes" id="UP001530315"/>
    </source>
</evidence>
<dbReference type="InterPro" id="IPR020084">
    <property type="entry name" value="NUDIX_hydrolase_CS"/>
</dbReference>
<protein>
    <recommendedName>
        <fullName evidence="4">Nudix hydrolase domain-containing protein</fullName>
    </recommendedName>
</protein>
<dbReference type="PROSITE" id="PS00893">
    <property type="entry name" value="NUDIX_BOX"/>
    <property type="match status" value="1"/>
</dbReference>
<sequence length="538" mass="57989">MSDAKIKTFLPITSMPLSDDGSKISGPVKDTVSTYASGVPRSNISPVPTHKAVYGRLIPAPERLTPTGQGRIKAPPVCMAPALKKQASSLLDFNIFGVCFSQREAEYCAEKALVLHGNFDNDKYAINQAEEMPLNIDKCLGFSSKNSSKLMGGISYLPLTSEGEKAHQSMSSSSSFVSTSSCGRSATGDETIADTLVAVKKDPPLEVANANSSVILVNDDLLGSGGDVSAAVEQAHFTSGCGASTETAKSSEKSPRATSLTTFTSNLIKGNSSRQGRSLQRWLVHSPKDELVKQAAGTIPITRDGRIILISASRKKEWILPKGGWDADETKEECAIRETYEEGGLVGQLGGCLEPIDYETAKSKKRALKELGISEDSDVDVKASSQVEERRSEGHEGLRPPLPKRFKTTLSSSPTGPELILSSGKRIVSSDSTCSSSASDVIFMTATTPTVAPTVSFDPTDYSYIRLFLFPLYVSSVKSEWPEKGRLRKIVHIDEAIRIMDEENRPYFRMGLEIVKERGLHLLMKSGQSDGLNVAHGG</sequence>
<evidence type="ECO:0000256" key="2">
    <source>
        <dbReference type="ARBA" id="ARBA00022801"/>
    </source>
</evidence>
<keyword evidence="1" id="KW-0479">Metal-binding</keyword>
<gene>
    <name evidence="5" type="ORF">ACHAW5_009002</name>
</gene>
<keyword evidence="6" id="KW-1185">Reference proteome</keyword>
<name>A0ABD3PHM1_9STRA</name>
<evidence type="ECO:0000256" key="3">
    <source>
        <dbReference type="SAM" id="MobiDB-lite"/>
    </source>
</evidence>
<accession>A0ABD3PHM1</accession>
<evidence type="ECO:0000259" key="4">
    <source>
        <dbReference type="PROSITE" id="PS51462"/>
    </source>
</evidence>
<evidence type="ECO:0000256" key="1">
    <source>
        <dbReference type="ARBA" id="ARBA00022723"/>
    </source>
</evidence>
<comment type="caution">
    <text evidence="5">The sequence shown here is derived from an EMBL/GenBank/DDBJ whole genome shotgun (WGS) entry which is preliminary data.</text>
</comment>
<dbReference type="PROSITE" id="PS51462">
    <property type="entry name" value="NUDIX"/>
    <property type="match status" value="1"/>
</dbReference>
<dbReference type="PANTHER" id="PTHR12629:SF0">
    <property type="entry name" value="DIPHOSPHOINOSITOL-POLYPHOSPHATE DIPHOSPHATASE"/>
    <property type="match status" value="1"/>
</dbReference>
<dbReference type="GO" id="GO:0016787">
    <property type="term" value="F:hydrolase activity"/>
    <property type="evidence" value="ECO:0007669"/>
    <property type="project" value="UniProtKB-KW"/>
</dbReference>
<dbReference type="SUPFAM" id="SSF55811">
    <property type="entry name" value="Nudix"/>
    <property type="match status" value="1"/>
</dbReference>
<dbReference type="InterPro" id="IPR015797">
    <property type="entry name" value="NUDIX_hydrolase-like_dom_sf"/>
</dbReference>
<reference evidence="5 6" key="1">
    <citation type="submission" date="2024-10" db="EMBL/GenBank/DDBJ databases">
        <title>Updated reference genomes for cyclostephanoid diatoms.</title>
        <authorList>
            <person name="Roberts W.R."/>
            <person name="Alverson A.J."/>
        </authorList>
    </citation>
    <scope>NUCLEOTIDE SEQUENCE [LARGE SCALE GENOMIC DNA]</scope>
    <source>
        <strain evidence="5 6">AJA276-08</strain>
    </source>
</reference>
<feature type="region of interest" description="Disordered" evidence="3">
    <location>
        <begin position="379"/>
        <end position="416"/>
    </location>
</feature>
<organism evidence="5 6">
    <name type="scientific">Stephanodiscus triporus</name>
    <dbReference type="NCBI Taxonomy" id="2934178"/>
    <lineage>
        <taxon>Eukaryota</taxon>
        <taxon>Sar</taxon>
        <taxon>Stramenopiles</taxon>
        <taxon>Ochrophyta</taxon>
        <taxon>Bacillariophyta</taxon>
        <taxon>Coscinodiscophyceae</taxon>
        <taxon>Thalassiosirophycidae</taxon>
        <taxon>Stephanodiscales</taxon>
        <taxon>Stephanodiscaceae</taxon>
        <taxon>Stephanodiscus</taxon>
    </lineage>
</organism>
<evidence type="ECO:0000313" key="5">
    <source>
        <dbReference type="EMBL" id="KAL3787464.1"/>
    </source>
</evidence>
<dbReference type="EMBL" id="JALLAZ020000780">
    <property type="protein sequence ID" value="KAL3787464.1"/>
    <property type="molecule type" value="Genomic_DNA"/>
</dbReference>
<dbReference type="Proteomes" id="UP001530315">
    <property type="component" value="Unassembled WGS sequence"/>
</dbReference>
<dbReference type="Pfam" id="PF00293">
    <property type="entry name" value="NUDIX"/>
    <property type="match status" value="1"/>
</dbReference>
<keyword evidence="2" id="KW-0378">Hydrolase</keyword>
<dbReference type="PANTHER" id="PTHR12629">
    <property type="entry name" value="DIPHOSPHOINOSITOL POLYPHOSPHATE PHOSPHOHYDROLASE"/>
    <property type="match status" value="1"/>
</dbReference>